<protein>
    <submittedName>
        <fullName evidence="2">Uncharacterized protein</fullName>
    </submittedName>
</protein>
<feature type="compositionally biased region" description="Low complexity" evidence="1">
    <location>
        <begin position="116"/>
        <end position="125"/>
    </location>
</feature>
<accession>A0A9W7XCM3</accession>
<evidence type="ECO:0000313" key="3">
    <source>
        <dbReference type="Proteomes" id="UP001164776"/>
    </source>
</evidence>
<sequence>MPGGWARSPPPRQRPAISLYVPLPDFRMALMEYSKSGVASMTNQSSSMGLALSQLPSTLVDPRSAQPCAGFLMPHGERIRQTLHPPPRQSSPCHLSPYRCPAFSSSLAVSRRQRRGSVGVGVQERAGGGRGGSGWVDNVLRGGDGPMEIGTLGTKDRDIRYDEETYKKI</sequence>
<reference evidence="2 3" key="1">
    <citation type="submission" date="2022-10" db="EMBL/GenBank/DDBJ databases">
        <title>WGS assembly of Paspalum vaginatum 540-79.</title>
        <authorList>
            <person name="Sun G."/>
            <person name="Wase N."/>
            <person name="Shu S."/>
            <person name="Jenkins J."/>
            <person name="Zhou B."/>
            <person name="Torres-Rodriguez J."/>
            <person name="Chen C."/>
            <person name="Sandor L."/>
            <person name="Plott C."/>
            <person name="Yoshinga Y."/>
            <person name="Daum C."/>
            <person name="Qi P."/>
            <person name="Barry K."/>
            <person name="Lipzen A."/>
            <person name="Berry L."/>
            <person name="Pedersen C."/>
            <person name="Gottilla T."/>
            <person name="Foltz A."/>
            <person name="Yu H."/>
            <person name="O'Malley R."/>
            <person name="Zhang C."/>
            <person name="Devos K."/>
            <person name="Sigmon B."/>
            <person name="Yu B."/>
            <person name="Obata T."/>
            <person name="Schmutz J."/>
            <person name="Schnable J."/>
        </authorList>
    </citation>
    <scope>NUCLEOTIDE SEQUENCE [LARGE SCALE GENOMIC DNA]</scope>
    <source>
        <strain evidence="3">cv. 540-79</strain>
    </source>
</reference>
<gene>
    <name evidence="2" type="ORF">BS78_K076800</name>
</gene>
<evidence type="ECO:0000256" key="1">
    <source>
        <dbReference type="SAM" id="MobiDB-lite"/>
    </source>
</evidence>
<organism evidence="2 3">
    <name type="scientific">Paspalum vaginatum</name>
    <name type="common">seashore paspalum</name>
    <dbReference type="NCBI Taxonomy" id="158149"/>
    <lineage>
        <taxon>Eukaryota</taxon>
        <taxon>Viridiplantae</taxon>
        <taxon>Streptophyta</taxon>
        <taxon>Embryophyta</taxon>
        <taxon>Tracheophyta</taxon>
        <taxon>Spermatophyta</taxon>
        <taxon>Magnoliopsida</taxon>
        <taxon>Liliopsida</taxon>
        <taxon>Poales</taxon>
        <taxon>Poaceae</taxon>
        <taxon>PACMAD clade</taxon>
        <taxon>Panicoideae</taxon>
        <taxon>Andropogonodae</taxon>
        <taxon>Paspaleae</taxon>
        <taxon>Paspalinae</taxon>
        <taxon>Paspalum</taxon>
    </lineage>
</organism>
<dbReference type="EMBL" id="MU629548">
    <property type="protein sequence ID" value="KAJ1256158.1"/>
    <property type="molecule type" value="Genomic_DNA"/>
</dbReference>
<dbReference type="AlphaFoldDB" id="A0A9W7XCM3"/>
<keyword evidence="3" id="KW-1185">Reference proteome</keyword>
<comment type="caution">
    <text evidence="2">The sequence shown here is derived from an EMBL/GenBank/DDBJ whole genome shotgun (WGS) entry which is preliminary data.</text>
</comment>
<name>A0A9W7XCM3_9POAL</name>
<proteinExistence type="predicted"/>
<evidence type="ECO:0000313" key="2">
    <source>
        <dbReference type="EMBL" id="KAJ1256158.1"/>
    </source>
</evidence>
<feature type="region of interest" description="Disordered" evidence="1">
    <location>
        <begin position="113"/>
        <end position="153"/>
    </location>
</feature>
<dbReference type="Proteomes" id="UP001164776">
    <property type="component" value="Unassembled WGS sequence"/>
</dbReference>